<protein>
    <recommendedName>
        <fullName evidence="1">F-box domain-containing protein</fullName>
    </recommendedName>
</protein>
<dbReference type="Gene3D" id="1.20.1280.50">
    <property type="match status" value="1"/>
</dbReference>
<dbReference type="PANTHER" id="PTHR31672:SF2">
    <property type="entry name" value="F-BOX DOMAIN-CONTAINING PROTEIN"/>
    <property type="match status" value="1"/>
</dbReference>
<sequence length="382" mass="43866">MLLRSGRRLPTLEEAARATVPRRRRRARSDLFAGLPEEILLDILLRLPPKSVLRCHAVCRLCRRLASDPAFLLDHHRRQPELPLMTCGGRLRALHRQARRIHPVFRSPQVSRSGLTTDASCDGLLISGQHIFNPTTQQWAPLSPNPKHRVENILGLYRHRPSGEYRLLYWRYPNNLYNMDCLIEYRVLAVGKDDPKIIDCAVTPVETELISRGGPAIFGTAVLLNANLHLHWRKSFGVPYHRILVFDTVAESFRHMRPPAVNPRHVMHLLDMGGTLAASTSKDGMTGMSIFMLQDHDVWAFRYRITLPVVDIRRFQERGDWWAKVVNKEGDVLVTCYEHLLLFDKTGDLVGSSKFDDDLPVVLPFRLKESLVQHTFFQKTEN</sequence>
<organism evidence="2 3">
    <name type="scientific">Lolium multiflorum</name>
    <name type="common">Italian ryegrass</name>
    <name type="synonym">Lolium perenne subsp. multiflorum</name>
    <dbReference type="NCBI Taxonomy" id="4521"/>
    <lineage>
        <taxon>Eukaryota</taxon>
        <taxon>Viridiplantae</taxon>
        <taxon>Streptophyta</taxon>
        <taxon>Embryophyta</taxon>
        <taxon>Tracheophyta</taxon>
        <taxon>Spermatophyta</taxon>
        <taxon>Magnoliopsida</taxon>
        <taxon>Liliopsida</taxon>
        <taxon>Poales</taxon>
        <taxon>Poaceae</taxon>
        <taxon>BOP clade</taxon>
        <taxon>Pooideae</taxon>
        <taxon>Poodae</taxon>
        <taxon>Poeae</taxon>
        <taxon>Poeae Chloroplast Group 2 (Poeae type)</taxon>
        <taxon>Loliodinae</taxon>
        <taxon>Loliinae</taxon>
        <taxon>Lolium</taxon>
    </lineage>
</organism>
<accession>A0AAD8T7J4</accession>
<dbReference type="SMART" id="SM00256">
    <property type="entry name" value="FBOX"/>
    <property type="match status" value="1"/>
</dbReference>
<evidence type="ECO:0000259" key="1">
    <source>
        <dbReference type="PROSITE" id="PS50181"/>
    </source>
</evidence>
<name>A0AAD8T7J4_LOLMU</name>
<comment type="caution">
    <text evidence="2">The sequence shown here is derived from an EMBL/GenBank/DDBJ whole genome shotgun (WGS) entry which is preliminary data.</text>
</comment>
<gene>
    <name evidence="2" type="ORF">QYE76_038213</name>
</gene>
<reference evidence="2" key="1">
    <citation type="submission" date="2023-07" db="EMBL/GenBank/DDBJ databases">
        <title>A chromosome-level genome assembly of Lolium multiflorum.</title>
        <authorList>
            <person name="Chen Y."/>
            <person name="Copetti D."/>
            <person name="Kolliker R."/>
            <person name="Studer B."/>
        </authorList>
    </citation>
    <scope>NUCLEOTIDE SEQUENCE</scope>
    <source>
        <strain evidence="2">02402/16</strain>
        <tissue evidence="2">Leaf</tissue>
    </source>
</reference>
<dbReference type="Proteomes" id="UP001231189">
    <property type="component" value="Unassembled WGS sequence"/>
</dbReference>
<dbReference type="Pfam" id="PF12937">
    <property type="entry name" value="F-box-like"/>
    <property type="match status" value="1"/>
</dbReference>
<dbReference type="InterPro" id="IPR050796">
    <property type="entry name" value="SCF_F-box_component"/>
</dbReference>
<dbReference type="EMBL" id="JAUUTY010000002">
    <property type="protein sequence ID" value="KAK1677365.1"/>
    <property type="molecule type" value="Genomic_DNA"/>
</dbReference>
<dbReference type="InterPro" id="IPR036047">
    <property type="entry name" value="F-box-like_dom_sf"/>
</dbReference>
<feature type="domain" description="F-box" evidence="1">
    <location>
        <begin position="29"/>
        <end position="75"/>
    </location>
</feature>
<dbReference type="InterPro" id="IPR001810">
    <property type="entry name" value="F-box_dom"/>
</dbReference>
<evidence type="ECO:0000313" key="3">
    <source>
        <dbReference type="Proteomes" id="UP001231189"/>
    </source>
</evidence>
<dbReference type="SUPFAM" id="SSF81383">
    <property type="entry name" value="F-box domain"/>
    <property type="match status" value="1"/>
</dbReference>
<dbReference type="PANTHER" id="PTHR31672">
    <property type="entry name" value="BNACNNG10540D PROTEIN"/>
    <property type="match status" value="1"/>
</dbReference>
<evidence type="ECO:0000313" key="2">
    <source>
        <dbReference type="EMBL" id="KAK1677365.1"/>
    </source>
</evidence>
<dbReference type="PROSITE" id="PS50181">
    <property type="entry name" value="FBOX"/>
    <property type="match status" value="1"/>
</dbReference>
<dbReference type="AlphaFoldDB" id="A0AAD8T7J4"/>
<proteinExistence type="predicted"/>
<keyword evidence="3" id="KW-1185">Reference proteome</keyword>